<dbReference type="SUPFAM" id="SSF90123">
    <property type="entry name" value="ABC transporter transmembrane region"/>
    <property type="match status" value="1"/>
</dbReference>
<evidence type="ECO:0000256" key="2">
    <source>
        <dbReference type="ARBA" id="ARBA00005417"/>
    </source>
</evidence>
<keyword evidence="6 9" id="KW-1133">Transmembrane helix</keyword>
<name>A0A1H8LN09_9HYPH</name>
<dbReference type="InterPro" id="IPR017871">
    <property type="entry name" value="ABC_transporter-like_CS"/>
</dbReference>
<evidence type="ECO:0000259" key="11">
    <source>
        <dbReference type="PROSITE" id="PS50929"/>
    </source>
</evidence>
<dbReference type="PROSITE" id="PS50929">
    <property type="entry name" value="ABC_TM1F"/>
    <property type="match status" value="1"/>
</dbReference>
<dbReference type="OrthoDB" id="9808328at2"/>
<evidence type="ECO:0000313" key="13">
    <source>
        <dbReference type="EMBL" id="SEO06520.1"/>
    </source>
</evidence>
<comment type="function">
    <text evidence="8">Part of an ABC transporter complex. Transmembrane domains (TMD) form a pore in the inner membrane and the ATP-binding domain (NBD) is responsible for energy generation.</text>
</comment>
<gene>
    <name evidence="12" type="ORF">RTCCBAU85039_2967</name>
    <name evidence="13" type="ORF">SAMN05216228_101172</name>
</gene>
<accession>A0A1H8LN09</accession>
<dbReference type="AlphaFoldDB" id="A0A1H8LN09"/>
<feature type="domain" description="ABC transporter" evidence="10">
    <location>
        <begin position="361"/>
        <end position="600"/>
    </location>
</feature>
<evidence type="ECO:0000256" key="4">
    <source>
        <dbReference type="ARBA" id="ARBA00022741"/>
    </source>
</evidence>
<dbReference type="InterPro" id="IPR011527">
    <property type="entry name" value="ABC1_TM_dom"/>
</dbReference>
<dbReference type="Proteomes" id="UP000183063">
    <property type="component" value="Unassembled WGS sequence"/>
</dbReference>
<reference evidence="12" key="3">
    <citation type="submission" date="2016-10" db="EMBL/GenBank/DDBJ databases">
        <authorList>
            <person name="de Groot N.N."/>
        </authorList>
    </citation>
    <scope>NUCLEOTIDE SEQUENCE [LARGE SCALE GENOMIC DNA]</scope>
    <source>
        <strain evidence="12">CCBAU85039</strain>
    </source>
</reference>
<comment type="similarity">
    <text evidence="2">Belongs to the ABC transporter superfamily.</text>
</comment>
<dbReference type="STRING" id="501024.RTCCBAU85039_2967"/>
<dbReference type="PANTHER" id="PTHR43394:SF1">
    <property type="entry name" value="ATP-BINDING CASSETTE SUB-FAMILY B MEMBER 10, MITOCHONDRIAL"/>
    <property type="match status" value="1"/>
</dbReference>
<evidence type="ECO:0000256" key="9">
    <source>
        <dbReference type="SAM" id="Phobius"/>
    </source>
</evidence>
<reference evidence="13 15" key="1">
    <citation type="submission" date="2016-10" db="EMBL/GenBank/DDBJ databases">
        <authorList>
            <person name="Varghese N."/>
            <person name="Submissions S."/>
        </authorList>
    </citation>
    <scope>NUCLEOTIDE SEQUENCE [LARGE SCALE GENOMIC DNA]</scope>
    <source>
        <strain evidence="13 15">CGMCC 1.7071</strain>
    </source>
</reference>
<dbReference type="InterPro" id="IPR027417">
    <property type="entry name" value="P-loop_NTPase"/>
</dbReference>
<dbReference type="RefSeq" id="WP_072376284.1">
    <property type="nucleotide sequence ID" value="NZ_FNXB01000013.1"/>
</dbReference>
<evidence type="ECO:0000256" key="6">
    <source>
        <dbReference type="ARBA" id="ARBA00022989"/>
    </source>
</evidence>
<evidence type="ECO:0000313" key="14">
    <source>
        <dbReference type="Proteomes" id="UP000183063"/>
    </source>
</evidence>
<keyword evidence="4" id="KW-0547">Nucleotide-binding</keyword>
<keyword evidence="5 12" id="KW-0067">ATP-binding</keyword>
<organism evidence="12 14">
    <name type="scientific">Rhizobium tibeticum</name>
    <dbReference type="NCBI Taxonomy" id="501024"/>
    <lineage>
        <taxon>Bacteria</taxon>
        <taxon>Pseudomonadati</taxon>
        <taxon>Pseudomonadota</taxon>
        <taxon>Alphaproteobacteria</taxon>
        <taxon>Hyphomicrobiales</taxon>
        <taxon>Rhizobiaceae</taxon>
        <taxon>Rhizobium/Agrobacterium group</taxon>
        <taxon>Rhizobium</taxon>
    </lineage>
</organism>
<feature type="transmembrane region" description="Helical" evidence="9">
    <location>
        <begin position="154"/>
        <end position="178"/>
    </location>
</feature>
<evidence type="ECO:0000313" key="15">
    <source>
        <dbReference type="Proteomes" id="UP000198939"/>
    </source>
</evidence>
<keyword evidence="7 9" id="KW-0472">Membrane</keyword>
<dbReference type="InterPro" id="IPR003593">
    <property type="entry name" value="AAA+_ATPase"/>
</dbReference>
<dbReference type="SUPFAM" id="SSF52540">
    <property type="entry name" value="P-loop containing nucleoside triphosphate hydrolases"/>
    <property type="match status" value="1"/>
</dbReference>
<dbReference type="PANTHER" id="PTHR43394">
    <property type="entry name" value="ATP-DEPENDENT PERMEASE MDL1, MITOCHONDRIAL"/>
    <property type="match status" value="1"/>
</dbReference>
<feature type="transmembrane region" description="Helical" evidence="9">
    <location>
        <begin position="184"/>
        <end position="203"/>
    </location>
</feature>
<evidence type="ECO:0000313" key="12">
    <source>
        <dbReference type="EMBL" id="SEH90284.1"/>
    </source>
</evidence>
<dbReference type="GO" id="GO:0005524">
    <property type="term" value="F:ATP binding"/>
    <property type="evidence" value="ECO:0007669"/>
    <property type="project" value="UniProtKB-KW"/>
</dbReference>
<proteinExistence type="inferred from homology"/>
<comment type="subcellular location">
    <subcellularLocation>
        <location evidence="1">Cell membrane</location>
        <topology evidence="1">Multi-pass membrane protein</topology>
    </subcellularLocation>
</comment>
<feature type="transmembrane region" description="Helical" evidence="9">
    <location>
        <begin position="77"/>
        <end position="97"/>
    </location>
</feature>
<protein>
    <submittedName>
        <fullName evidence="13">ATP-binding cassette, subfamily B, multidrug efflux pump</fullName>
    </submittedName>
    <submittedName>
        <fullName evidence="12">Putative ABC transporter ATP-binding protein</fullName>
    </submittedName>
</protein>
<evidence type="ECO:0000256" key="8">
    <source>
        <dbReference type="ARBA" id="ARBA00024725"/>
    </source>
</evidence>
<dbReference type="GO" id="GO:0015421">
    <property type="term" value="F:ABC-type oligopeptide transporter activity"/>
    <property type="evidence" value="ECO:0007669"/>
    <property type="project" value="TreeGrafter"/>
</dbReference>
<feature type="domain" description="ABC transmembrane type-1" evidence="11">
    <location>
        <begin position="40"/>
        <end position="327"/>
    </location>
</feature>
<feature type="transmembrane region" description="Helical" evidence="9">
    <location>
        <begin position="272"/>
        <end position="292"/>
    </location>
</feature>
<dbReference type="Proteomes" id="UP000198939">
    <property type="component" value="Unassembled WGS sequence"/>
</dbReference>
<dbReference type="CDD" id="cd07346">
    <property type="entry name" value="ABC_6TM_exporters"/>
    <property type="match status" value="1"/>
</dbReference>
<dbReference type="Pfam" id="PF00005">
    <property type="entry name" value="ABC_tran"/>
    <property type="match status" value="1"/>
</dbReference>
<dbReference type="InterPro" id="IPR036640">
    <property type="entry name" value="ABC1_TM_sf"/>
</dbReference>
<evidence type="ECO:0000256" key="7">
    <source>
        <dbReference type="ARBA" id="ARBA00023136"/>
    </source>
</evidence>
<keyword evidence="15" id="KW-1185">Reference proteome</keyword>
<dbReference type="InterPro" id="IPR003439">
    <property type="entry name" value="ABC_transporter-like_ATP-bd"/>
</dbReference>
<reference evidence="14" key="2">
    <citation type="submission" date="2016-10" db="EMBL/GenBank/DDBJ databases">
        <authorList>
            <person name="Wibberg D."/>
        </authorList>
    </citation>
    <scope>NUCLEOTIDE SEQUENCE [LARGE SCALE GENOMIC DNA]</scope>
</reference>
<evidence type="ECO:0000259" key="10">
    <source>
        <dbReference type="PROSITE" id="PS50893"/>
    </source>
</evidence>
<dbReference type="EMBL" id="FOCV01000011">
    <property type="protein sequence ID" value="SEO06520.1"/>
    <property type="molecule type" value="Genomic_DNA"/>
</dbReference>
<dbReference type="Pfam" id="PF00664">
    <property type="entry name" value="ABC_membrane"/>
    <property type="match status" value="1"/>
</dbReference>
<sequence length="612" mass="66983">MFRRFEKLIDPFQSYTCNTPPVGVWPFILNALRPLRWVVAASLLLTAVGAILEVWLIGYSGRLVDTLAATRPGELWAGHGAELLVAALLLLVVRPLVAAARESLDDIAFRPNAVAMIRWRALRHVQRQSVGWFQNDFSGRIAYRVQELGNTATGAAYSVIHTISYVAIYVAGSIWLMASADLRLVIPMAIWVGLYFVLMGFVIPRVRNASQRVQEADSALSGMLVDTFSNMDTIKLFSRQQDEDRDSRDHLDTARRAFISVQKLEVTVNSSMVFLSSLLMVSLIGYSIILWQSEAAPLGMVAAALALGFRITAMAEWLLDAVAALFNYVGAARDQLSTIAQPVDIPDRRDATELKLNGGALSFEKVRHHYGKGSGGLDGVSLRVEAGEKVGVVGRSGAGKSTLVNLALRFFEAEGGRILVDGQDLRSVTQESLRRRFSMVAQNAALLHRSVRDNIAYGRVDLPQSMIEAAAAKAHADGFIPGLRDQQGRIGYEAHVGERGVKLSGGQRQRIALARAILKDAPILILDEATSALDSEVEAAIQDTLYDLMDGKTVIAIAHRLSTIARMDRVVVLDRGRIAEEGRHDDLLREDGIYARLWARQSGGFLGVEAGD</sequence>
<dbReference type="Gene3D" id="3.40.50.300">
    <property type="entry name" value="P-loop containing nucleotide triphosphate hydrolases"/>
    <property type="match status" value="1"/>
</dbReference>
<dbReference type="EMBL" id="FNXB01000013">
    <property type="protein sequence ID" value="SEH90284.1"/>
    <property type="molecule type" value="Genomic_DNA"/>
</dbReference>
<dbReference type="GO" id="GO:0016887">
    <property type="term" value="F:ATP hydrolysis activity"/>
    <property type="evidence" value="ECO:0007669"/>
    <property type="project" value="InterPro"/>
</dbReference>
<dbReference type="PROSITE" id="PS00211">
    <property type="entry name" value="ABC_TRANSPORTER_1"/>
    <property type="match status" value="1"/>
</dbReference>
<dbReference type="InterPro" id="IPR039421">
    <property type="entry name" value="Type_1_exporter"/>
</dbReference>
<dbReference type="Gene3D" id="1.20.1560.10">
    <property type="entry name" value="ABC transporter type 1, transmembrane domain"/>
    <property type="match status" value="1"/>
</dbReference>
<keyword evidence="3 9" id="KW-0812">Transmembrane</keyword>
<dbReference type="SMART" id="SM00382">
    <property type="entry name" value="AAA"/>
    <property type="match status" value="1"/>
</dbReference>
<evidence type="ECO:0000256" key="1">
    <source>
        <dbReference type="ARBA" id="ARBA00004651"/>
    </source>
</evidence>
<dbReference type="FunFam" id="3.40.50.300:FF:000218">
    <property type="entry name" value="Multidrug ABC transporter ATP-binding protein"/>
    <property type="match status" value="1"/>
</dbReference>
<dbReference type="GO" id="GO:0005886">
    <property type="term" value="C:plasma membrane"/>
    <property type="evidence" value="ECO:0007669"/>
    <property type="project" value="UniProtKB-SubCell"/>
</dbReference>
<feature type="transmembrane region" description="Helical" evidence="9">
    <location>
        <begin position="37"/>
        <end position="57"/>
    </location>
</feature>
<evidence type="ECO:0000256" key="5">
    <source>
        <dbReference type="ARBA" id="ARBA00022840"/>
    </source>
</evidence>
<evidence type="ECO:0000256" key="3">
    <source>
        <dbReference type="ARBA" id="ARBA00022692"/>
    </source>
</evidence>
<dbReference type="PROSITE" id="PS50893">
    <property type="entry name" value="ABC_TRANSPORTER_2"/>
    <property type="match status" value="1"/>
</dbReference>